<dbReference type="AlphaFoldDB" id="A0A9X2WDJ2"/>
<accession>A0A9X2WDJ2</accession>
<feature type="transmembrane region" description="Helical" evidence="1">
    <location>
        <begin position="77"/>
        <end position="97"/>
    </location>
</feature>
<keyword evidence="1" id="KW-0472">Membrane</keyword>
<dbReference type="Proteomes" id="UP001147830">
    <property type="component" value="Unassembled WGS sequence"/>
</dbReference>
<feature type="transmembrane region" description="Helical" evidence="1">
    <location>
        <begin position="126"/>
        <end position="144"/>
    </location>
</feature>
<protein>
    <submittedName>
        <fullName evidence="2">Uncharacterized protein</fullName>
    </submittedName>
</protein>
<comment type="caution">
    <text evidence="2">The sequence shown here is derived from an EMBL/GenBank/DDBJ whole genome shotgun (WGS) entry which is preliminary data.</text>
</comment>
<gene>
    <name evidence="2" type="ORF">NYR02_01540</name>
</gene>
<name>A0A9X2WDJ2_9GAMM</name>
<feature type="transmembrane region" description="Helical" evidence="1">
    <location>
        <begin position="45"/>
        <end position="65"/>
    </location>
</feature>
<reference evidence="2" key="2">
    <citation type="submission" date="2022-08" db="EMBL/GenBank/DDBJ databases">
        <authorList>
            <person name="Dong C."/>
        </authorList>
    </citation>
    <scope>NUCLEOTIDE SEQUENCE</scope>
    <source>
        <strain evidence="2">59MF3M-4</strain>
    </source>
</reference>
<evidence type="ECO:0000313" key="2">
    <source>
        <dbReference type="EMBL" id="MCT7357702.1"/>
    </source>
</evidence>
<dbReference type="EMBL" id="JAOANI010000005">
    <property type="protein sequence ID" value="MCT7357702.1"/>
    <property type="molecule type" value="Genomic_DNA"/>
</dbReference>
<reference evidence="2" key="1">
    <citation type="journal article" date="2022" name="Front. Microbiol.">
        <title>Genome-based taxonomic rearrangement of Oceanobacter-related bacteria including the description of Thalassolituus hydrocarbonoclasticus sp. nov. and Thalassolituus pacificus sp. nov. and emended description of the genus Thalassolituus.</title>
        <authorList>
            <person name="Dong C."/>
            <person name="Wei L."/>
            <person name="Wang J."/>
            <person name="Lai Q."/>
            <person name="Huang Z."/>
            <person name="Shao Z."/>
        </authorList>
    </citation>
    <scope>NUCLEOTIDE SEQUENCE</scope>
    <source>
        <strain evidence="2">59MF3M-4</strain>
    </source>
</reference>
<keyword evidence="1" id="KW-1133">Transmembrane helix</keyword>
<organism evidence="2 3">
    <name type="scientific">Thalassolituus pacificus</name>
    <dbReference type="NCBI Taxonomy" id="2975440"/>
    <lineage>
        <taxon>Bacteria</taxon>
        <taxon>Pseudomonadati</taxon>
        <taxon>Pseudomonadota</taxon>
        <taxon>Gammaproteobacteria</taxon>
        <taxon>Oceanospirillales</taxon>
        <taxon>Oceanospirillaceae</taxon>
        <taxon>Thalassolituus</taxon>
    </lineage>
</organism>
<dbReference type="RefSeq" id="WP_260974637.1">
    <property type="nucleotide sequence ID" value="NZ_JAOANI010000005.1"/>
</dbReference>
<feature type="transmembrane region" description="Helical" evidence="1">
    <location>
        <begin position="150"/>
        <end position="169"/>
    </location>
</feature>
<sequence length="199" mass="21834">MMNPLFAALILLLVSAWLCLQQRPNQQQPNDGTKAEWRGASAARFAAGLLLLCAAVAGLLQRVLDLPPEAGLLLQQLSLYAALPLLVVVLATDALGYQWSRMIWGRLLLALCVVFELCRRNNQLDALLITIAAAAVIALLLALWKMSAVRVWLAAQLIMACGALAWVLASEHQPEPLLFWLSMTSISVMPIWADRISRI</sequence>
<keyword evidence="3" id="KW-1185">Reference proteome</keyword>
<proteinExistence type="predicted"/>
<feature type="transmembrane region" description="Helical" evidence="1">
    <location>
        <begin position="176"/>
        <end position="193"/>
    </location>
</feature>
<keyword evidence="1" id="KW-0812">Transmembrane</keyword>
<evidence type="ECO:0000256" key="1">
    <source>
        <dbReference type="SAM" id="Phobius"/>
    </source>
</evidence>
<evidence type="ECO:0000313" key="3">
    <source>
        <dbReference type="Proteomes" id="UP001147830"/>
    </source>
</evidence>